<proteinExistence type="predicted"/>
<keyword evidence="1" id="KW-0812">Transmembrane</keyword>
<protein>
    <submittedName>
        <fullName evidence="2">Uncharacterized protein</fullName>
    </submittedName>
</protein>
<evidence type="ECO:0000313" key="2">
    <source>
        <dbReference type="Ensembl" id="ENSSMAP00000060627.1"/>
    </source>
</evidence>
<dbReference type="Proteomes" id="UP000694558">
    <property type="component" value="Chromosome 14"/>
</dbReference>
<sequence length="87" mass="10049">FELVEHTLFFLSSFISPTVLADNGKKLKQLCALFVLLIFLFTNCCCFQFFIQYIFIVNVLIKAALSPDRVFRTIGMNQTETRKEDTS</sequence>
<feature type="transmembrane region" description="Helical" evidence="1">
    <location>
        <begin position="31"/>
        <end position="61"/>
    </location>
</feature>
<organism evidence="2 3">
    <name type="scientific">Scophthalmus maximus</name>
    <name type="common">Turbot</name>
    <name type="synonym">Psetta maxima</name>
    <dbReference type="NCBI Taxonomy" id="52904"/>
    <lineage>
        <taxon>Eukaryota</taxon>
        <taxon>Metazoa</taxon>
        <taxon>Chordata</taxon>
        <taxon>Craniata</taxon>
        <taxon>Vertebrata</taxon>
        <taxon>Euteleostomi</taxon>
        <taxon>Actinopterygii</taxon>
        <taxon>Neopterygii</taxon>
        <taxon>Teleostei</taxon>
        <taxon>Neoteleostei</taxon>
        <taxon>Acanthomorphata</taxon>
        <taxon>Carangaria</taxon>
        <taxon>Pleuronectiformes</taxon>
        <taxon>Pleuronectoidei</taxon>
        <taxon>Scophthalmidae</taxon>
        <taxon>Scophthalmus</taxon>
    </lineage>
</organism>
<reference evidence="2" key="1">
    <citation type="submission" date="2023-05" db="EMBL/GenBank/DDBJ databases">
        <title>High-quality long-read genome of Scophthalmus maximus.</title>
        <authorList>
            <person name="Lien S."/>
            <person name="Martinez P."/>
        </authorList>
    </citation>
    <scope>NUCLEOTIDE SEQUENCE [LARGE SCALE GENOMIC DNA]</scope>
</reference>
<evidence type="ECO:0000313" key="3">
    <source>
        <dbReference type="Proteomes" id="UP000694558"/>
    </source>
</evidence>
<dbReference type="Ensembl" id="ENSSMAT00000037756.1">
    <property type="protein sequence ID" value="ENSSMAP00000060627.1"/>
    <property type="gene ID" value="ENSSMAG00000036325.1"/>
</dbReference>
<dbReference type="AlphaFoldDB" id="A0A8D3DM68"/>
<evidence type="ECO:0000256" key="1">
    <source>
        <dbReference type="SAM" id="Phobius"/>
    </source>
</evidence>
<name>A0A8D3DM68_SCOMX</name>
<keyword evidence="1" id="KW-1133">Transmembrane helix</keyword>
<reference evidence="2" key="2">
    <citation type="submission" date="2025-08" db="UniProtKB">
        <authorList>
            <consortium name="Ensembl"/>
        </authorList>
    </citation>
    <scope>IDENTIFICATION</scope>
</reference>
<accession>A0A8D3DM68</accession>
<keyword evidence="1" id="KW-0472">Membrane</keyword>